<evidence type="ECO:0000313" key="2">
    <source>
        <dbReference type="Proteomes" id="UP000800038"/>
    </source>
</evidence>
<evidence type="ECO:0000313" key="1">
    <source>
        <dbReference type="EMBL" id="KAF1935788.1"/>
    </source>
</evidence>
<gene>
    <name evidence="1" type="ORF">EJ02DRAFT_113174</name>
</gene>
<proteinExistence type="predicted"/>
<dbReference type="OrthoDB" id="10599204at2759"/>
<dbReference type="AlphaFoldDB" id="A0A6A5S8K7"/>
<dbReference type="Proteomes" id="UP000800038">
    <property type="component" value="Unassembled WGS sequence"/>
</dbReference>
<keyword evidence="2" id="KW-1185">Reference proteome</keyword>
<accession>A0A6A5S8K7</accession>
<name>A0A6A5S8K7_9PLEO</name>
<organism evidence="1 2">
    <name type="scientific">Clathrospora elynae</name>
    <dbReference type="NCBI Taxonomy" id="706981"/>
    <lineage>
        <taxon>Eukaryota</taxon>
        <taxon>Fungi</taxon>
        <taxon>Dikarya</taxon>
        <taxon>Ascomycota</taxon>
        <taxon>Pezizomycotina</taxon>
        <taxon>Dothideomycetes</taxon>
        <taxon>Pleosporomycetidae</taxon>
        <taxon>Pleosporales</taxon>
        <taxon>Diademaceae</taxon>
        <taxon>Clathrospora</taxon>
    </lineage>
</organism>
<protein>
    <submittedName>
        <fullName evidence="1">Uncharacterized protein</fullName>
    </submittedName>
</protein>
<reference evidence="1" key="1">
    <citation type="journal article" date="2020" name="Stud. Mycol.">
        <title>101 Dothideomycetes genomes: a test case for predicting lifestyles and emergence of pathogens.</title>
        <authorList>
            <person name="Haridas S."/>
            <person name="Albert R."/>
            <person name="Binder M."/>
            <person name="Bloem J."/>
            <person name="Labutti K."/>
            <person name="Salamov A."/>
            <person name="Andreopoulos B."/>
            <person name="Baker S."/>
            <person name="Barry K."/>
            <person name="Bills G."/>
            <person name="Bluhm B."/>
            <person name="Cannon C."/>
            <person name="Castanera R."/>
            <person name="Culley D."/>
            <person name="Daum C."/>
            <person name="Ezra D."/>
            <person name="Gonzalez J."/>
            <person name="Henrissat B."/>
            <person name="Kuo A."/>
            <person name="Liang C."/>
            <person name="Lipzen A."/>
            <person name="Lutzoni F."/>
            <person name="Magnuson J."/>
            <person name="Mondo S."/>
            <person name="Nolan M."/>
            <person name="Ohm R."/>
            <person name="Pangilinan J."/>
            <person name="Park H.-J."/>
            <person name="Ramirez L."/>
            <person name="Alfaro M."/>
            <person name="Sun H."/>
            <person name="Tritt A."/>
            <person name="Yoshinaga Y."/>
            <person name="Zwiers L.-H."/>
            <person name="Turgeon B."/>
            <person name="Goodwin S."/>
            <person name="Spatafora J."/>
            <person name="Crous P."/>
            <person name="Grigoriev I."/>
        </authorList>
    </citation>
    <scope>NUCLEOTIDE SEQUENCE</scope>
    <source>
        <strain evidence="1">CBS 161.51</strain>
    </source>
</reference>
<dbReference type="EMBL" id="ML976235">
    <property type="protein sequence ID" value="KAF1935788.1"/>
    <property type="molecule type" value="Genomic_DNA"/>
</dbReference>
<sequence length="201" mass="22127">MSSDRPGWGPDRRIRQVPCITSWHGVWRSPGALFADPSWNGRSELLIPCTLPGRQRQGALDTSPATHGCFADNMATVRDTPTWPHAFAPPSLGSVAVFRQPGLQRRMCASDCHHNASPLLVGGVAPLRLPGIARAFQRHTRTLPRTHARQQYLVFSREARCLRSRRTMHVAVSTWSSIKRVQCPEDGPGASGLVRSSRPPG</sequence>